<comment type="catalytic activity">
    <reaction evidence="4">
        <text>a 2'-deoxyadenosine in DNA + S-adenosyl-L-methionine = an N(6)-methyl-2'-deoxyadenosine in DNA + S-adenosyl-L-homocysteine + H(+)</text>
        <dbReference type="Rhea" id="RHEA:15197"/>
        <dbReference type="Rhea" id="RHEA-COMP:12418"/>
        <dbReference type="Rhea" id="RHEA-COMP:12419"/>
        <dbReference type="ChEBI" id="CHEBI:15378"/>
        <dbReference type="ChEBI" id="CHEBI:57856"/>
        <dbReference type="ChEBI" id="CHEBI:59789"/>
        <dbReference type="ChEBI" id="CHEBI:90615"/>
        <dbReference type="ChEBI" id="CHEBI:90616"/>
        <dbReference type="EC" id="2.1.1.72"/>
    </reaction>
</comment>
<reference evidence="9 10" key="1">
    <citation type="submission" date="2021-08" db="EMBL/GenBank/DDBJ databases">
        <title>Comparative Genomics Analysis of the Genus Qipengyuania Reveals Extensive Genetic Diversity and Metabolic Versatility, Including the Description of Fifteen Novel Species.</title>
        <authorList>
            <person name="Liu Y."/>
        </authorList>
    </citation>
    <scope>NUCLEOTIDE SEQUENCE [LARGE SCALE GENOMIC DNA]</scope>
    <source>
        <strain evidence="9 10">1NDH1</strain>
    </source>
</reference>
<dbReference type="Gene3D" id="3.40.50.150">
    <property type="entry name" value="Vaccinia Virus protein VP39"/>
    <property type="match status" value="1"/>
</dbReference>
<dbReference type="InterPro" id="IPR046819">
    <property type="entry name" value="MmeI_hel"/>
</dbReference>
<dbReference type="InterPro" id="IPR046816">
    <property type="entry name" value="MmeI_Mtase"/>
</dbReference>
<evidence type="ECO:0000259" key="6">
    <source>
        <dbReference type="Pfam" id="PF20465"/>
    </source>
</evidence>
<protein>
    <recommendedName>
        <fullName evidence="1">site-specific DNA-methyltransferase (adenine-specific)</fullName>
        <ecNumber evidence="1">2.1.1.72</ecNumber>
    </recommendedName>
</protein>
<dbReference type="SUPFAM" id="SSF53335">
    <property type="entry name" value="S-adenosyl-L-methionine-dependent methyltransferases"/>
    <property type="match status" value="1"/>
</dbReference>
<feature type="domain" description="MmeI-like DNA-methyltransferase" evidence="8">
    <location>
        <begin position="414"/>
        <end position="714"/>
    </location>
</feature>
<dbReference type="PANTHER" id="PTHR33841">
    <property type="entry name" value="DNA METHYLTRANSFERASE YEEA-RELATED"/>
    <property type="match status" value="1"/>
</dbReference>
<dbReference type="Pfam" id="PF20473">
    <property type="entry name" value="MmeI_Mtase"/>
    <property type="match status" value="1"/>
</dbReference>
<feature type="domain" description="MmeI-like helicase spacer" evidence="6">
    <location>
        <begin position="240"/>
        <end position="320"/>
    </location>
</feature>
<dbReference type="InterPro" id="IPR046820">
    <property type="entry name" value="MmeI_TRD"/>
</dbReference>
<evidence type="ECO:0000259" key="5">
    <source>
        <dbReference type="Pfam" id="PF20464"/>
    </source>
</evidence>
<keyword evidence="10" id="KW-1185">Reference proteome</keyword>
<dbReference type="Pfam" id="PF20464">
    <property type="entry name" value="MmeI_N"/>
    <property type="match status" value="1"/>
</dbReference>
<dbReference type="InterPro" id="IPR046817">
    <property type="entry name" value="MmeI_N"/>
</dbReference>
<dbReference type="PANTHER" id="PTHR33841:SF1">
    <property type="entry name" value="DNA METHYLTRANSFERASE A"/>
    <property type="match status" value="1"/>
</dbReference>
<dbReference type="EMBL" id="CP081294">
    <property type="protein sequence ID" value="QZD96214.1"/>
    <property type="molecule type" value="Genomic_DNA"/>
</dbReference>
<evidence type="ECO:0000256" key="3">
    <source>
        <dbReference type="ARBA" id="ARBA00022679"/>
    </source>
</evidence>
<sequence length="1197" mass="135228">MGEIDQTKIADLIDEAKASGGSEMANAQLFIERLTVALGLPSPKLQKEDTATSDYVFERPVTFRHTGGSTSTGRIDCYKRDCFILEAKQSAKRKKARESEQLELAGIETSLKLGHAKRGTKTWDKVMIAAKKQAEDYARSLPDDHAYPPFLLIADIGNVIEVYADFSGQGRNYAHFPDRQTYRLSMDDLLEDEVQKRLRAIWTEPHALDPARISAEVTEDIATRLAKIAKSLERKYDPKDIAEFLMRCLFTMFAEDIGLIEETEEEKRAGVGPFEAMLERMVETPDYFPQALESLWATMDAGGYAGEFGRPLKRFNGSLFKKRTALKLEADDIRELWLAARKDWQEVEPAIFGTLLERALASKERGKLGAHFTPRVYVERLVVPTIIEPLREDWDEVQALVADLRRAGKNEAAIEAVRQFHHQLCTTRVLDPACGTGNFLYVSLELMKRLEGEVLDALESLGDDEARLLLDGETVNPRQFYGLEINPRAVPIADLVLWIGFLKWQLRTTEAKNLPEPILHAYGTIKEQDALLAYDSMEMLRDDKGKPLSRWDGETMKLHPITGEEIPDPDATMELYQYVNPRRADWPEVEFIVGNPPFIGGKDMRAELGDGYAEAAWKVRKDVPGGADFVMHFWDEAATRLLAKPPKGAKGENPLRRFGFITTNSITQTFSRRVVERHMNAKLPLSLVYAIPDHPWLKASDKAAVRIAMTVAVRGERQGKLAEVVHESGLNTDTPEVRLEVDEGKVTSGLKLGASFSKVIPLAANELLSAMGVKLHGAGFILTERSARRLGLNRQSQQKAVIFRYRNGRDLAQHSRDAYLIDVTGISLQTLGSEFPDIYQHLLENVKPERDQNRDRDIRERWTEFGRTRPEMREFLVGLPRYAVTIETAKHHFFQFLAADIRPDNMLVALGLEGADLLAVLSSRAHILWMLGSGGTLEDRPRYNKTQCFDPFPFPILTDAQSAKLDQLGERLDAFRKERLAEHDFLTMTDIYNVLERLRELEQGVGEPLSQKERDIHEAGLISVLKDIHDDIDREVFAAYGWEDLGERLVGRPGATTPSPHKTEGQEAAEEELLTRLVALNQERAAEEKRGLIRWLRPEYQRPRLAHKVKGQDDLDMGLVEAGVVEERAWPKDGLEQIRALRDVLSEAEAPLLADALATLFKGRTTSKRRQRVEEVLETLVETGAARDSEEGYFLPR</sequence>
<dbReference type="RefSeq" id="WP_221431938.1">
    <property type="nucleotide sequence ID" value="NZ_CP081294.1"/>
</dbReference>
<dbReference type="PRINTS" id="PR00507">
    <property type="entry name" value="N12N6MTFRASE"/>
</dbReference>
<feature type="domain" description="MmeI-like N-terminal" evidence="5">
    <location>
        <begin position="7"/>
        <end position="234"/>
    </location>
</feature>
<dbReference type="PROSITE" id="PS00092">
    <property type="entry name" value="N6_MTASE"/>
    <property type="match status" value="1"/>
</dbReference>
<accession>A0ABX9A7C5</accession>
<dbReference type="GO" id="GO:0032259">
    <property type="term" value="P:methylation"/>
    <property type="evidence" value="ECO:0007669"/>
    <property type="project" value="UniProtKB-KW"/>
</dbReference>
<dbReference type="InterPro" id="IPR002052">
    <property type="entry name" value="DNA_methylase_N6_adenine_CS"/>
</dbReference>
<dbReference type="Pfam" id="PF20465">
    <property type="entry name" value="MmeI_hel"/>
    <property type="match status" value="1"/>
</dbReference>
<evidence type="ECO:0000259" key="8">
    <source>
        <dbReference type="Pfam" id="PF20473"/>
    </source>
</evidence>
<evidence type="ECO:0000313" key="9">
    <source>
        <dbReference type="EMBL" id="QZD96214.1"/>
    </source>
</evidence>
<evidence type="ECO:0000256" key="2">
    <source>
        <dbReference type="ARBA" id="ARBA00022603"/>
    </source>
</evidence>
<evidence type="ECO:0000313" key="10">
    <source>
        <dbReference type="Proteomes" id="UP000824321"/>
    </source>
</evidence>
<dbReference type="GO" id="GO:0008168">
    <property type="term" value="F:methyltransferase activity"/>
    <property type="evidence" value="ECO:0007669"/>
    <property type="project" value="UniProtKB-KW"/>
</dbReference>
<organism evidence="9 10">
    <name type="scientific">Qipengyuania gelatinilytica</name>
    <dbReference type="NCBI Taxonomy" id="2867231"/>
    <lineage>
        <taxon>Bacteria</taxon>
        <taxon>Pseudomonadati</taxon>
        <taxon>Pseudomonadota</taxon>
        <taxon>Alphaproteobacteria</taxon>
        <taxon>Sphingomonadales</taxon>
        <taxon>Erythrobacteraceae</taxon>
        <taxon>Qipengyuania</taxon>
    </lineage>
</organism>
<proteinExistence type="predicted"/>
<gene>
    <name evidence="9" type="ORF">K3136_05860</name>
</gene>
<dbReference type="Proteomes" id="UP000824321">
    <property type="component" value="Chromosome"/>
</dbReference>
<evidence type="ECO:0000259" key="7">
    <source>
        <dbReference type="Pfam" id="PF20466"/>
    </source>
</evidence>
<name>A0ABX9A7C5_9SPHN</name>
<dbReference type="Pfam" id="PF20466">
    <property type="entry name" value="MmeI_TRD"/>
    <property type="match status" value="1"/>
</dbReference>
<dbReference type="InterPro" id="IPR050953">
    <property type="entry name" value="N4_N6_ade-DNA_methylase"/>
</dbReference>
<keyword evidence="2 9" id="KW-0489">Methyltransferase</keyword>
<evidence type="ECO:0000256" key="4">
    <source>
        <dbReference type="ARBA" id="ARBA00047942"/>
    </source>
</evidence>
<dbReference type="InterPro" id="IPR029063">
    <property type="entry name" value="SAM-dependent_MTases_sf"/>
</dbReference>
<evidence type="ECO:0000256" key="1">
    <source>
        <dbReference type="ARBA" id="ARBA00011900"/>
    </source>
</evidence>
<keyword evidence="3" id="KW-0808">Transferase</keyword>
<feature type="domain" description="MmeI-like target recognition" evidence="7">
    <location>
        <begin position="777"/>
        <end position="956"/>
    </location>
</feature>
<dbReference type="EC" id="2.1.1.72" evidence="1"/>